<dbReference type="Gene3D" id="3.20.20.80">
    <property type="entry name" value="Glycosidases"/>
    <property type="match status" value="1"/>
</dbReference>
<proteinExistence type="inferred from homology"/>
<dbReference type="PANTHER" id="PTHR34135:SF2">
    <property type="entry name" value="LYSOZYME"/>
    <property type="match status" value="1"/>
</dbReference>
<evidence type="ECO:0000256" key="1">
    <source>
        <dbReference type="ARBA" id="ARBA00010646"/>
    </source>
</evidence>
<name>A0ABR0SRR0_9HYPO</name>
<comment type="caution">
    <text evidence="5">The sequence shown here is derived from an EMBL/GenBank/DDBJ whole genome shotgun (WGS) entry which is preliminary data.</text>
</comment>
<dbReference type="SMART" id="SM00641">
    <property type="entry name" value="Glyco_25"/>
    <property type="match status" value="1"/>
</dbReference>
<comment type="similarity">
    <text evidence="1">Belongs to the glycosyl hydrolase 25 family.</text>
</comment>
<sequence>MRLIFTFVAGLAVVSASLPDDRVKGFDISVYQERVDFQACKAAGAEFVIVKVLDDLARSSRNATEGPTKIDKRFNIHYTGAVKAGLIRGAYHFARPNASSGSTQAEFFVNHGGRWTADGKTLPGMLALERNPNGRNYCYGLSHIAMVAWINDFVLAYQTYTGRYPMIFCTLKWWLRCTGNHAGFGHLPLVISKFNDVVGILPAGWGHHEIWQYSDKSRYSGLADLFNGNIIALQRLVDGVLVSEGDYNGTESTL</sequence>
<dbReference type="SUPFAM" id="SSF51445">
    <property type="entry name" value="(Trans)glycosidases"/>
    <property type="match status" value="1"/>
</dbReference>
<evidence type="ECO:0000256" key="4">
    <source>
        <dbReference type="SAM" id="SignalP"/>
    </source>
</evidence>
<dbReference type="Proteomes" id="UP001338125">
    <property type="component" value="Unassembled WGS sequence"/>
</dbReference>
<dbReference type="InterPro" id="IPR002053">
    <property type="entry name" value="Glyco_hydro_25"/>
</dbReference>
<feature type="chain" id="PRO_5045555668" evidence="4">
    <location>
        <begin position="17"/>
        <end position="254"/>
    </location>
</feature>
<protein>
    <submittedName>
        <fullName evidence="5">N,O-diacetylmuramidase</fullName>
    </submittedName>
</protein>
<dbReference type="PROSITE" id="PS51904">
    <property type="entry name" value="GLYCOSYL_HYDROL_F25_2"/>
    <property type="match status" value="1"/>
</dbReference>
<feature type="signal peptide" evidence="4">
    <location>
        <begin position="1"/>
        <end position="16"/>
    </location>
</feature>
<dbReference type="InterPro" id="IPR018077">
    <property type="entry name" value="Glyco_hydro_fam25_subgr"/>
</dbReference>
<dbReference type="PANTHER" id="PTHR34135">
    <property type="entry name" value="LYSOZYME"/>
    <property type="match status" value="1"/>
</dbReference>
<evidence type="ECO:0000256" key="3">
    <source>
        <dbReference type="ARBA" id="ARBA00023295"/>
    </source>
</evidence>
<organism evidence="5 6">
    <name type="scientific">Cladobotryum mycophilum</name>
    <dbReference type="NCBI Taxonomy" id="491253"/>
    <lineage>
        <taxon>Eukaryota</taxon>
        <taxon>Fungi</taxon>
        <taxon>Dikarya</taxon>
        <taxon>Ascomycota</taxon>
        <taxon>Pezizomycotina</taxon>
        <taxon>Sordariomycetes</taxon>
        <taxon>Hypocreomycetidae</taxon>
        <taxon>Hypocreales</taxon>
        <taxon>Hypocreaceae</taxon>
        <taxon>Cladobotryum</taxon>
    </lineage>
</organism>
<evidence type="ECO:0000313" key="5">
    <source>
        <dbReference type="EMBL" id="KAK5994803.1"/>
    </source>
</evidence>
<dbReference type="EMBL" id="JAVFKD010000004">
    <property type="protein sequence ID" value="KAK5994803.1"/>
    <property type="molecule type" value="Genomic_DNA"/>
</dbReference>
<gene>
    <name evidence="5" type="ORF">PT974_03187</name>
</gene>
<keyword evidence="4" id="KW-0732">Signal</keyword>
<dbReference type="Pfam" id="PF01183">
    <property type="entry name" value="Glyco_hydro_25"/>
    <property type="match status" value="1"/>
</dbReference>
<dbReference type="InterPro" id="IPR017853">
    <property type="entry name" value="GH"/>
</dbReference>
<keyword evidence="6" id="KW-1185">Reference proteome</keyword>
<keyword evidence="2" id="KW-0378">Hydrolase</keyword>
<reference evidence="5 6" key="1">
    <citation type="submission" date="2024-01" db="EMBL/GenBank/DDBJ databases">
        <title>Complete genome of Cladobotryum mycophilum ATHUM6906.</title>
        <authorList>
            <person name="Christinaki A.C."/>
            <person name="Myridakis A.I."/>
            <person name="Kouvelis V.N."/>
        </authorList>
    </citation>
    <scope>NUCLEOTIDE SEQUENCE [LARGE SCALE GENOMIC DNA]</scope>
    <source>
        <strain evidence="5 6">ATHUM6906</strain>
    </source>
</reference>
<evidence type="ECO:0000313" key="6">
    <source>
        <dbReference type="Proteomes" id="UP001338125"/>
    </source>
</evidence>
<evidence type="ECO:0000256" key="2">
    <source>
        <dbReference type="ARBA" id="ARBA00022801"/>
    </source>
</evidence>
<keyword evidence="3" id="KW-0326">Glycosidase</keyword>
<accession>A0ABR0SRR0</accession>